<dbReference type="Proteomes" id="UP000011668">
    <property type="component" value="Unassembled WGS sequence"/>
</dbReference>
<evidence type="ECO:0000313" key="1">
    <source>
        <dbReference type="EMBL" id="ELU39728.1"/>
    </source>
</evidence>
<name>L8WSL0_THACA</name>
<dbReference type="AlphaFoldDB" id="L8WSL0"/>
<keyword evidence="2" id="KW-1185">Reference proteome</keyword>
<evidence type="ECO:0000313" key="2">
    <source>
        <dbReference type="Proteomes" id="UP000011668"/>
    </source>
</evidence>
<sequence length="46" mass="4765">MQGGIASGVFGEKGMRELPCTFATSLDARAHVSETDVAIRAGPESN</sequence>
<organism evidence="1 2">
    <name type="scientific">Thanatephorus cucumeris (strain AG1-IA)</name>
    <name type="common">Rice sheath blight fungus</name>
    <name type="synonym">Rhizoctonia solani</name>
    <dbReference type="NCBI Taxonomy" id="983506"/>
    <lineage>
        <taxon>Eukaryota</taxon>
        <taxon>Fungi</taxon>
        <taxon>Dikarya</taxon>
        <taxon>Basidiomycota</taxon>
        <taxon>Agaricomycotina</taxon>
        <taxon>Agaricomycetes</taxon>
        <taxon>Cantharellales</taxon>
        <taxon>Ceratobasidiaceae</taxon>
        <taxon>Rhizoctonia</taxon>
        <taxon>Rhizoctonia solani AG-1</taxon>
    </lineage>
</organism>
<dbReference type="EMBL" id="AFRT01001638">
    <property type="protein sequence ID" value="ELU39728.1"/>
    <property type="molecule type" value="Genomic_DNA"/>
</dbReference>
<dbReference type="HOGENOM" id="CLU_3191622_0_0_1"/>
<comment type="caution">
    <text evidence="1">The sequence shown here is derived from an EMBL/GenBank/DDBJ whole genome shotgun (WGS) entry which is preliminary data.</text>
</comment>
<protein>
    <submittedName>
        <fullName evidence="1">Uncharacterized protein</fullName>
    </submittedName>
</protein>
<proteinExistence type="predicted"/>
<gene>
    <name evidence="1" type="ORF">AG1IA_06245</name>
</gene>
<reference evidence="1 2" key="1">
    <citation type="journal article" date="2013" name="Nat. Commun.">
        <title>The evolution and pathogenic mechanisms of the rice sheath blight pathogen.</title>
        <authorList>
            <person name="Zheng A."/>
            <person name="Lin R."/>
            <person name="Xu L."/>
            <person name="Qin P."/>
            <person name="Tang C."/>
            <person name="Ai P."/>
            <person name="Zhang D."/>
            <person name="Liu Y."/>
            <person name="Sun Z."/>
            <person name="Feng H."/>
            <person name="Wang Y."/>
            <person name="Chen Y."/>
            <person name="Liang X."/>
            <person name="Fu R."/>
            <person name="Li Q."/>
            <person name="Zhang J."/>
            <person name="Yu X."/>
            <person name="Xie Z."/>
            <person name="Ding L."/>
            <person name="Guan P."/>
            <person name="Tang J."/>
            <person name="Liang Y."/>
            <person name="Wang S."/>
            <person name="Deng Q."/>
            <person name="Li S."/>
            <person name="Zhu J."/>
            <person name="Wang L."/>
            <person name="Liu H."/>
            <person name="Li P."/>
        </authorList>
    </citation>
    <scope>NUCLEOTIDE SEQUENCE [LARGE SCALE GENOMIC DNA]</scope>
    <source>
        <strain evidence="2">AG-1 IA</strain>
    </source>
</reference>
<accession>L8WSL0</accession>